<dbReference type="InterPro" id="IPR001647">
    <property type="entry name" value="HTH_TetR"/>
</dbReference>
<dbReference type="InterPro" id="IPR050109">
    <property type="entry name" value="HTH-type_TetR-like_transc_reg"/>
</dbReference>
<sequence>MSTEERRETIAVAALPLLAEHGTDVTTSQIAKAAGIAEGTVFRVFKDKQELLDFCVLRAFQTHETLELIDSLPDSTPLVERLVQAVGALAEAAGRAGALMHALGATGYRPDESRLRKSASKEHEHPINEEFKKATTALAKLLGSGSEVLRVPAEQAAGYLLGLTFVGQMQAKRSGGPAPEVAELVDLFLHGAVGATTNQGGKDR</sequence>
<dbReference type="Proteomes" id="UP000517916">
    <property type="component" value="Unassembled WGS sequence"/>
</dbReference>
<dbReference type="InterPro" id="IPR009057">
    <property type="entry name" value="Homeodomain-like_sf"/>
</dbReference>
<protein>
    <submittedName>
        <fullName evidence="4">AcrR family transcriptional regulator</fullName>
    </submittedName>
</protein>
<dbReference type="Gene3D" id="1.10.357.10">
    <property type="entry name" value="Tetracycline Repressor, domain 2"/>
    <property type="match status" value="1"/>
</dbReference>
<dbReference type="RefSeq" id="WP_025355085.1">
    <property type="nucleotide sequence ID" value="NZ_BAAABQ010000025.1"/>
</dbReference>
<evidence type="ECO:0000256" key="2">
    <source>
        <dbReference type="PROSITE-ProRule" id="PRU00335"/>
    </source>
</evidence>
<evidence type="ECO:0000313" key="5">
    <source>
        <dbReference type="Proteomes" id="UP000517916"/>
    </source>
</evidence>
<dbReference type="SUPFAM" id="SSF46689">
    <property type="entry name" value="Homeodomain-like"/>
    <property type="match status" value="1"/>
</dbReference>
<proteinExistence type="predicted"/>
<comment type="caution">
    <text evidence="4">The sequence shown here is derived from an EMBL/GenBank/DDBJ whole genome shotgun (WGS) entry which is preliminary data.</text>
</comment>
<feature type="domain" description="HTH tetR-type" evidence="3">
    <location>
        <begin position="4"/>
        <end position="63"/>
    </location>
</feature>
<dbReference type="Pfam" id="PF00440">
    <property type="entry name" value="TetR_N"/>
    <property type="match status" value="1"/>
</dbReference>
<dbReference type="PANTHER" id="PTHR30055">
    <property type="entry name" value="HTH-TYPE TRANSCRIPTIONAL REGULATOR RUTR"/>
    <property type="match status" value="1"/>
</dbReference>
<evidence type="ECO:0000256" key="1">
    <source>
        <dbReference type="ARBA" id="ARBA00023125"/>
    </source>
</evidence>
<feature type="DNA-binding region" description="H-T-H motif" evidence="2">
    <location>
        <begin position="26"/>
        <end position="45"/>
    </location>
</feature>
<dbReference type="PROSITE" id="PS50977">
    <property type="entry name" value="HTH_TETR_2"/>
    <property type="match status" value="1"/>
</dbReference>
<accession>A0ABR6BLM9</accession>
<dbReference type="PRINTS" id="PR00455">
    <property type="entry name" value="HTHTETR"/>
</dbReference>
<organism evidence="4 5">
    <name type="scientific">Kutzneria viridogrisea</name>
    <dbReference type="NCBI Taxonomy" id="47990"/>
    <lineage>
        <taxon>Bacteria</taxon>
        <taxon>Bacillati</taxon>
        <taxon>Actinomycetota</taxon>
        <taxon>Actinomycetes</taxon>
        <taxon>Pseudonocardiales</taxon>
        <taxon>Pseudonocardiaceae</taxon>
        <taxon>Kutzneria</taxon>
    </lineage>
</organism>
<evidence type="ECO:0000313" key="4">
    <source>
        <dbReference type="EMBL" id="MBA8927788.1"/>
    </source>
</evidence>
<gene>
    <name evidence="4" type="ORF">BC739_004994</name>
</gene>
<keyword evidence="1 2" id="KW-0238">DNA-binding</keyword>
<dbReference type="EMBL" id="JACJID010000003">
    <property type="protein sequence ID" value="MBA8927788.1"/>
    <property type="molecule type" value="Genomic_DNA"/>
</dbReference>
<evidence type="ECO:0000259" key="3">
    <source>
        <dbReference type="PROSITE" id="PS50977"/>
    </source>
</evidence>
<dbReference type="PANTHER" id="PTHR30055:SF226">
    <property type="entry name" value="HTH-TYPE TRANSCRIPTIONAL REGULATOR PKSA"/>
    <property type="match status" value="1"/>
</dbReference>
<name>A0ABR6BLM9_9PSEU</name>
<keyword evidence="5" id="KW-1185">Reference proteome</keyword>
<reference evidence="4 5" key="1">
    <citation type="submission" date="2020-08" db="EMBL/GenBank/DDBJ databases">
        <title>Genomic Encyclopedia of Archaeal and Bacterial Type Strains, Phase II (KMG-II): from individual species to whole genera.</title>
        <authorList>
            <person name="Goeker M."/>
        </authorList>
    </citation>
    <scope>NUCLEOTIDE SEQUENCE [LARGE SCALE GENOMIC DNA]</scope>
    <source>
        <strain evidence="4 5">DSM 43850</strain>
    </source>
</reference>